<organism evidence="1 2">
    <name type="scientific">Cucumis melo var. makuwa</name>
    <name type="common">Oriental melon</name>
    <dbReference type="NCBI Taxonomy" id="1194695"/>
    <lineage>
        <taxon>Eukaryota</taxon>
        <taxon>Viridiplantae</taxon>
        <taxon>Streptophyta</taxon>
        <taxon>Embryophyta</taxon>
        <taxon>Tracheophyta</taxon>
        <taxon>Spermatophyta</taxon>
        <taxon>Magnoliopsida</taxon>
        <taxon>eudicotyledons</taxon>
        <taxon>Gunneridae</taxon>
        <taxon>Pentapetalae</taxon>
        <taxon>rosids</taxon>
        <taxon>fabids</taxon>
        <taxon>Cucurbitales</taxon>
        <taxon>Cucurbitaceae</taxon>
        <taxon>Benincaseae</taxon>
        <taxon>Cucumis</taxon>
    </lineage>
</organism>
<evidence type="ECO:0000313" key="2">
    <source>
        <dbReference type="Proteomes" id="UP000321947"/>
    </source>
</evidence>
<accession>A0A5D3BFJ4</accession>
<evidence type="ECO:0000313" key="1">
    <source>
        <dbReference type="EMBL" id="TYJ97215.1"/>
    </source>
</evidence>
<proteinExistence type="predicted"/>
<gene>
    <name evidence="1" type="ORF">E5676_scaffold92G00060</name>
</gene>
<name>A0A5D3BFJ4_CUCMM</name>
<reference evidence="1 2" key="1">
    <citation type="submission" date="2019-08" db="EMBL/GenBank/DDBJ databases">
        <title>Draft genome sequences of two oriental melons (Cucumis melo L. var makuwa).</title>
        <authorList>
            <person name="Kwon S.-Y."/>
        </authorList>
    </citation>
    <scope>NUCLEOTIDE SEQUENCE [LARGE SCALE GENOMIC DNA]</scope>
    <source>
        <strain evidence="2">cv. Chang Bougi</strain>
        <tissue evidence="1">Leaf</tissue>
    </source>
</reference>
<protein>
    <submittedName>
        <fullName evidence="1">Uncharacterized protein</fullName>
    </submittedName>
</protein>
<comment type="caution">
    <text evidence="1">The sequence shown here is derived from an EMBL/GenBank/DDBJ whole genome shotgun (WGS) entry which is preliminary data.</text>
</comment>
<dbReference type="AlphaFoldDB" id="A0A5D3BFJ4"/>
<dbReference type="EMBL" id="SSTD01018945">
    <property type="protein sequence ID" value="TYJ97215.1"/>
    <property type="molecule type" value="Genomic_DNA"/>
</dbReference>
<dbReference type="Proteomes" id="UP000321947">
    <property type="component" value="Unassembled WGS sequence"/>
</dbReference>
<sequence>MAKAGGSRRTAWLRHVRLTWLQANGSTKARAAAAHTATGIGSGEDKGRVRFAERGRRSRFDPWRRDTHTLDGFGAGRLRNDGRSEKVDGCAPLSVARTEGSTAGFGLVVFDDWLLDTTARRIGWRVAAANGEEIGWQRRFRIRVFSFLVKMMMGH</sequence>